<keyword evidence="2" id="KW-1185">Reference proteome</keyword>
<name>A0A0M3QFX9_9BACT</name>
<dbReference type="AlphaFoldDB" id="A0A0M3QFX9"/>
<dbReference type="InterPro" id="IPR042099">
    <property type="entry name" value="ANL_N_sf"/>
</dbReference>
<dbReference type="InterPro" id="IPR053158">
    <property type="entry name" value="CapK_Type1_Caps_Biosynth"/>
</dbReference>
<dbReference type="STRING" id="1603606.DSOUD_2086"/>
<dbReference type="Proteomes" id="UP000057158">
    <property type="component" value="Chromosome"/>
</dbReference>
<evidence type="ECO:0000313" key="2">
    <source>
        <dbReference type="Proteomes" id="UP000057158"/>
    </source>
</evidence>
<dbReference type="PANTHER" id="PTHR36932:SF1">
    <property type="entry name" value="CAPSULAR POLYSACCHARIDE BIOSYNTHESIS PROTEIN"/>
    <property type="match status" value="1"/>
</dbReference>
<dbReference type="Gene3D" id="3.40.50.12780">
    <property type="entry name" value="N-terminal domain of ligase-like"/>
    <property type="match status" value="1"/>
</dbReference>
<accession>A0A0M3QFX9</accession>
<dbReference type="GO" id="GO:0016874">
    <property type="term" value="F:ligase activity"/>
    <property type="evidence" value="ECO:0007669"/>
    <property type="project" value="UniProtKB-KW"/>
</dbReference>
<sequence length="444" mass="51680">MLNKIYLKSPLLIQNMAITIYGAKMYYERFRGKIPEIYDNIDIINNELTSEQINKQEKRFKMLIAHCIKYVPYYKKYLNESDLNNITTSNVKNYLPKLTKLDIIGNYNDLLSMDPKYKKNTLKLNTSGSTGTPLNIISSYEARRLNYYFYERILNKHKVSYRHKSTTFAGRVLCGKNEKDIARYDKFNNTQYLSAYHISYENIFKYITALNKWKPEFIDSYPSALVEIQQLAIQKDLKLEFSPKFILTSAETLNWKAREQIESFFGCNVVDHYGCTEMAVSAFSFGGKYYVNPLCSVLELEHLYDDSYSLIATGLLNYAMPLIRYEIGDCVTTGQPQVPYIFDKVEGRVDDVIITPEGRRVGRIDPAFKGVDGIELAQVVQEKINRINVKIVTNDKYFKINNERLLIENIKNRTSHKMEVNITYHKKIEKEINGKFKSVLSNIK</sequence>
<reference evidence="1 2" key="1">
    <citation type="submission" date="2015-07" db="EMBL/GenBank/DDBJ databases">
        <title>Isolation and Genomic Characterization of a Novel Halophilic Metal-Reducing Deltaproteobacterium from the Deep Subsurface.</title>
        <authorList>
            <person name="Badalamenti J.P."/>
            <person name="Summers Z.M."/>
            <person name="Gralnick J.A."/>
            <person name="Bond D.R."/>
        </authorList>
    </citation>
    <scope>NUCLEOTIDE SEQUENCE [LARGE SCALE GENOMIC DNA]</scope>
    <source>
        <strain evidence="1 2">WTL</strain>
    </source>
</reference>
<dbReference type="PATRIC" id="fig|1603606.3.peg.2255"/>
<keyword evidence="1" id="KW-0436">Ligase</keyword>
<dbReference type="EMBL" id="CP010802">
    <property type="protein sequence ID" value="ALC16853.1"/>
    <property type="molecule type" value="Genomic_DNA"/>
</dbReference>
<evidence type="ECO:0000313" key="1">
    <source>
        <dbReference type="EMBL" id="ALC16853.1"/>
    </source>
</evidence>
<proteinExistence type="predicted"/>
<dbReference type="SUPFAM" id="SSF56801">
    <property type="entry name" value="Acetyl-CoA synthetase-like"/>
    <property type="match status" value="1"/>
</dbReference>
<dbReference type="PANTHER" id="PTHR36932">
    <property type="entry name" value="CAPSULAR POLYSACCHARIDE BIOSYNTHESIS PROTEIN"/>
    <property type="match status" value="1"/>
</dbReference>
<dbReference type="RefSeq" id="WP_198300305.1">
    <property type="nucleotide sequence ID" value="NZ_CP010802.1"/>
</dbReference>
<gene>
    <name evidence="1" type="ORF">DSOUD_2086</name>
</gene>
<dbReference type="KEGG" id="des:DSOUD_2086"/>
<organism evidence="1 2">
    <name type="scientific">Desulfuromonas soudanensis</name>
    <dbReference type="NCBI Taxonomy" id="1603606"/>
    <lineage>
        <taxon>Bacteria</taxon>
        <taxon>Pseudomonadati</taxon>
        <taxon>Thermodesulfobacteriota</taxon>
        <taxon>Desulfuromonadia</taxon>
        <taxon>Desulfuromonadales</taxon>
        <taxon>Desulfuromonadaceae</taxon>
        <taxon>Desulfuromonas</taxon>
    </lineage>
</organism>
<protein>
    <submittedName>
        <fullName evidence="1">Phenylacetate-coenzyme A ligase PaaK, adenylate-forming domain family</fullName>
    </submittedName>
</protein>